<dbReference type="Proteomes" id="UP000283433">
    <property type="component" value="Unassembled WGS sequence"/>
</dbReference>
<accession>A0A419S4F2</accession>
<dbReference type="SUPFAM" id="SSF56935">
    <property type="entry name" value="Porins"/>
    <property type="match status" value="1"/>
</dbReference>
<evidence type="ECO:0000256" key="6">
    <source>
        <dbReference type="ARBA" id="ARBA00023136"/>
    </source>
</evidence>
<sequence length="492" mass="53738">MKLKNNIIMALLIGATSTSYAQYEGDAGRFSIGNNAGDARIDAIGGQKAAIGGNISTIYGNPAGLGMFSKSEFSISPRLNFGSNKIGAFGTSEKQSNNNLDLGNVGVVFHTRTYTAGDTKKGLISLNFGIGYQRTGAYRDKFGFSGETDFNGLGDYFAQESNFDLEGGATVDPSKLLSDVHYQAYQAYLTDWDGTDYFPITSNDSEQKYNINRTGGSSEVDFSLGMNFSNKLFFGVGLGLANLNYASTERVNETGLSQEPGNTQTTNYNVTYNRNFDTEGSGVNLKLGAILKPTPELQIGLALQTPTWYSITDNYSESLADNIIGGTANMQYPYEYELRTPLKINGGIAYFIGSKGFISADVGFTDYSKNKITSNNASIDQTTNMRIKNMYANAVNYSVGGEYKIDKSWLVRAGFRSDGNPYKNLRDKDYTVNSISGGIGYRFGDYHLDAALINSNGYFNYSNYLLVSGNPEPQASVDKRINRLMLTFGVRF</sequence>
<keyword evidence="10" id="KW-1185">Reference proteome</keyword>
<evidence type="ECO:0000256" key="1">
    <source>
        <dbReference type="ARBA" id="ARBA00004571"/>
    </source>
</evidence>
<protein>
    <recommendedName>
        <fullName evidence="11">Aromatic hydrocarbon degradation protein</fullName>
    </recommendedName>
</protein>
<keyword evidence="4" id="KW-0812">Transmembrane</keyword>
<comment type="subcellular location">
    <subcellularLocation>
        <location evidence="1">Cell outer membrane</location>
        <topology evidence="1">Multi-pass membrane protein</topology>
    </subcellularLocation>
</comment>
<evidence type="ECO:0000256" key="8">
    <source>
        <dbReference type="SAM" id="SignalP"/>
    </source>
</evidence>
<dbReference type="AlphaFoldDB" id="A0A419S4F2"/>
<comment type="similarity">
    <text evidence="2">Belongs to the OmpP1/FadL family.</text>
</comment>
<keyword evidence="3" id="KW-1134">Transmembrane beta strand</keyword>
<dbReference type="OrthoDB" id="9765571at2"/>
<name>A0A419S4F2_9SPHI</name>
<keyword evidence="6" id="KW-0472">Membrane</keyword>
<keyword evidence="7" id="KW-0998">Cell outer membrane</keyword>
<evidence type="ECO:0000256" key="4">
    <source>
        <dbReference type="ARBA" id="ARBA00022692"/>
    </source>
</evidence>
<comment type="caution">
    <text evidence="9">The sequence shown here is derived from an EMBL/GenBank/DDBJ whole genome shotgun (WGS) entry which is preliminary data.</text>
</comment>
<evidence type="ECO:0000313" key="9">
    <source>
        <dbReference type="EMBL" id="RKD14385.1"/>
    </source>
</evidence>
<evidence type="ECO:0000256" key="2">
    <source>
        <dbReference type="ARBA" id="ARBA00008163"/>
    </source>
</evidence>
<dbReference type="InterPro" id="IPR005017">
    <property type="entry name" value="OMPP1/FadL/TodX"/>
</dbReference>
<organism evidence="9 10">
    <name type="scientific">Pelobium manganitolerans</name>
    <dbReference type="NCBI Taxonomy" id="1842495"/>
    <lineage>
        <taxon>Bacteria</taxon>
        <taxon>Pseudomonadati</taxon>
        <taxon>Bacteroidota</taxon>
        <taxon>Sphingobacteriia</taxon>
        <taxon>Sphingobacteriales</taxon>
        <taxon>Sphingobacteriaceae</taxon>
        <taxon>Pelobium</taxon>
    </lineage>
</organism>
<dbReference type="PANTHER" id="PTHR35093:SF8">
    <property type="entry name" value="OUTER MEMBRANE PROTEIN NMB0088-RELATED"/>
    <property type="match status" value="1"/>
</dbReference>
<dbReference type="PANTHER" id="PTHR35093">
    <property type="entry name" value="OUTER MEMBRANE PROTEIN NMB0088-RELATED"/>
    <property type="match status" value="1"/>
</dbReference>
<evidence type="ECO:0000256" key="5">
    <source>
        <dbReference type="ARBA" id="ARBA00022729"/>
    </source>
</evidence>
<dbReference type="Pfam" id="PF03349">
    <property type="entry name" value="Toluene_X"/>
    <property type="match status" value="1"/>
</dbReference>
<gene>
    <name evidence="9" type="ORF">BCY91_07855</name>
</gene>
<dbReference type="GO" id="GO:0015483">
    <property type="term" value="F:long-chain fatty acid transporting porin activity"/>
    <property type="evidence" value="ECO:0007669"/>
    <property type="project" value="TreeGrafter"/>
</dbReference>
<evidence type="ECO:0000313" key="10">
    <source>
        <dbReference type="Proteomes" id="UP000283433"/>
    </source>
</evidence>
<dbReference type="EMBL" id="MBTA01000026">
    <property type="protein sequence ID" value="RKD14385.1"/>
    <property type="molecule type" value="Genomic_DNA"/>
</dbReference>
<reference evidence="9 10" key="1">
    <citation type="submission" date="2016-07" db="EMBL/GenBank/DDBJ databases">
        <title>Genome of Pelobium manganitolerans.</title>
        <authorList>
            <person name="Wu S."/>
            <person name="Wang G."/>
        </authorList>
    </citation>
    <scope>NUCLEOTIDE SEQUENCE [LARGE SCALE GENOMIC DNA]</scope>
    <source>
        <strain evidence="9 10">YS-25</strain>
    </source>
</reference>
<feature type="chain" id="PRO_5019387282" description="Aromatic hydrocarbon degradation protein" evidence="8">
    <location>
        <begin position="22"/>
        <end position="492"/>
    </location>
</feature>
<proteinExistence type="inferred from homology"/>
<feature type="signal peptide" evidence="8">
    <location>
        <begin position="1"/>
        <end position="21"/>
    </location>
</feature>
<dbReference type="Gene3D" id="2.40.160.60">
    <property type="entry name" value="Outer membrane protein transport protein (OMPP1/FadL/TodX)"/>
    <property type="match status" value="1"/>
</dbReference>
<evidence type="ECO:0000256" key="7">
    <source>
        <dbReference type="ARBA" id="ARBA00023237"/>
    </source>
</evidence>
<dbReference type="GO" id="GO:0009279">
    <property type="term" value="C:cell outer membrane"/>
    <property type="evidence" value="ECO:0007669"/>
    <property type="project" value="UniProtKB-SubCell"/>
</dbReference>
<keyword evidence="5 8" id="KW-0732">Signal</keyword>
<evidence type="ECO:0008006" key="11">
    <source>
        <dbReference type="Google" id="ProtNLM"/>
    </source>
</evidence>
<evidence type="ECO:0000256" key="3">
    <source>
        <dbReference type="ARBA" id="ARBA00022452"/>
    </source>
</evidence>